<organism evidence="1 2">
    <name type="scientific">Ancylobacter oerskovii</name>
    <dbReference type="NCBI Taxonomy" id="459519"/>
    <lineage>
        <taxon>Bacteria</taxon>
        <taxon>Pseudomonadati</taxon>
        <taxon>Pseudomonadota</taxon>
        <taxon>Alphaproteobacteria</taxon>
        <taxon>Hyphomicrobiales</taxon>
        <taxon>Xanthobacteraceae</taxon>
        <taxon>Ancylobacter</taxon>
    </lineage>
</organism>
<evidence type="ECO:0000313" key="1">
    <source>
        <dbReference type="EMBL" id="MFD2140240.1"/>
    </source>
</evidence>
<proteinExistence type="predicted"/>
<sequence>MSFLAHARNPGKEIQPGAGLPLFDWRSSGSSSVNPLHIRARRISASCGVPFAVVLAHIELAGLGREVR</sequence>
<gene>
    <name evidence="1" type="ORF">ACFSNC_07525</name>
</gene>
<evidence type="ECO:0000313" key="2">
    <source>
        <dbReference type="Proteomes" id="UP001597299"/>
    </source>
</evidence>
<name>A0ABW4YVB1_9HYPH</name>
<protein>
    <submittedName>
        <fullName evidence="1">Uncharacterized protein</fullName>
    </submittedName>
</protein>
<reference evidence="2" key="1">
    <citation type="journal article" date="2019" name="Int. J. Syst. Evol. Microbiol.">
        <title>The Global Catalogue of Microorganisms (GCM) 10K type strain sequencing project: providing services to taxonomists for standard genome sequencing and annotation.</title>
        <authorList>
            <consortium name="The Broad Institute Genomics Platform"/>
            <consortium name="The Broad Institute Genome Sequencing Center for Infectious Disease"/>
            <person name="Wu L."/>
            <person name="Ma J."/>
        </authorList>
    </citation>
    <scope>NUCLEOTIDE SEQUENCE [LARGE SCALE GENOMIC DNA]</scope>
    <source>
        <strain evidence="2">CCM 7435</strain>
    </source>
</reference>
<dbReference type="Proteomes" id="UP001597299">
    <property type="component" value="Unassembled WGS sequence"/>
</dbReference>
<dbReference type="RefSeq" id="WP_213351985.1">
    <property type="nucleotide sequence ID" value="NZ_JAHBGB010000015.1"/>
</dbReference>
<keyword evidence="2" id="KW-1185">Reference proteome</keyword>
<accession>A0ABW4YVB1</accession>
<comment type="caution">
    <text evidence="1">The sequence shown here is derived from an EMBL/GenBank/DDBJ whole genome shotgun (WGS) entry which is preliminary data.</text>
</comment>
<dbReference type="EMBL" id="JBHUHD010000001">
    <property type="protein sequence ID" value="MFD2140240.1"/>
    <property type="molecule type" value="Genomic_DNA"/>
</dbReference>